<dbReference type="GeneTree" id="ENSGT01050000244828"/>
<evidence type="ECO:0000256" key="2">
    <source>
        <dbReference type="ARBA" id="ARBA00004651"/>
    </source>
</evidence>
<gene>
    <name evidence="15" type="primary">LOC114807612</name>
</gene>
<evidence type="ECO:0000256" key="7">
    <source>
        <dbReference type="ARBA" id="ARBA00022989"/>
    </source>
</evidence>
<dbReference type="FunFam" id="1.20.1070.10:FF:000037">
    <property type="entry name" value="Olfactory receptor"/>
    <property type="match status" value="1"/>
</dbReference>
<evidence type="ECO:0000256" key="13">
    <source>
        <dbReference type="RuleBase" id="RU363047"/>
    </source>
</evidence>
<comment type="subcellular location">
    <subcellularLocation>
        <location evidence="2 13">Cell membrane</location>
        <topology evidence="2 13">Multi-pass membrane protein</topology>
    </subcellularLocation>
</comment>
<keyword evidence="9 13" id="KW-0472">Membrane</keyword>
<dbReference type="InterPro" id="IPR000725">
    <property type="entry name" value="Olfact_rcpt"/>
</dbReference>
<evidence type="ECO:0000256" key="12">
    <source>
        <dbReference type="RuleBase" id="RU000688"/>
    </source>
</evidence>
<evidence type="ECO:0000256" key="11">
    <source>
        <dbReference type="ARBA" id="ARBA00023224"/>
    </source>
</evidence>
<reference evidence="15" key="3">
    <citation type="submission" date="2025-09" db="UniProtKB">
        <authorList>
            <consortium name="Ensembl"/>
        </authorList>
    </citation>
    <scope>IDENTIFICATION</scope>
    <source>
        <strain evidence="15">Glennie</strain>
    </source>
</reference>
<evidence type="ECO:0000256" key="6">
    <source>
        <dbReference type="ARBA" id="ARBA00022725"/>
    </source>
</evidence>
<dbReference type="GO" id="GO:0005886">
    <property type="term" value="C:plasma membrane"/>
    <property type="evidence" value="ECO:0007669"/>
    <property type="project" value="UniProtKB-SubCell"/>
</dbReference>
<dbReference type="InterPro" id="IPR000276">
    <property type="entry name" value="GPCR_Rhodpsn"/>
</dbReference>
<reference evidence="15 16" key="1">
    <citation type="journal article" date="2008" name="Nature">
        <title>Genome analysis of the platypus reveals unique signatures of evolution.</title>
        <authorList>
            <person name="Warren W.C."/>
            <person name="Hillier L.W."/>
            <person name="Marshall Graves J.A."/>
            <person name="Birney E."/>
            <person name="Ponting C.P."/>
            <person name="Grutzner F."/>
            <person name="Belov K."/>
            <person name="Miller W."/>
            <person name="Clarke L."/>
            <person name="Chinwalla A.T."/>
            <person name="Yang S.P."/>
            <person name="Heger A."/>
            <person name="Locke D.P."/>
            <person name="Miethke P."/>
            <person name="Waters P.D."/>
            <person name="Veyrunes F."/>
            <person name="Fulton L."/>
            <person name="Fulton B."/>
            <person name="Graves T."/>
            <person name="Wallis J."/>
            <person name="Puente X.S."/>
            <person name="Lopez-Otin C."/>
            <person name="Ordonez G.R."/>
            <person name="Eichler E.E."/>
            <person name="Chen L."/>
            <person name="Cheng Z."/>
            <person name="Deakin J.E."/>
            <person name="Alsop A."/>
            <person name="Thompson K."/>
            <person name="Kirby P."/>
            <person name="Papenfuss A.T."/>
            <person name="Wakefield M.J."/>
            <person name="Olender T."/>
            <person name="Lancet D."/>
            <person name="Huttley G.A."/>
            <person name="Smit A.F."/>
            <person name="Pask A."/>
            <person name="Temple-Smith P."/>
            <person name="Batzer M.A."/>
            <person name="Walker J.A."/>
            <person name="Konkel M.K."/>
            <person name="Harris R.S."/>
            <person name="Whittington C.M."/>
            <person name="Wong E.S."/>
            <person name="Gemmell N.J."/>
            <person name="Buschiazzo E."/>
            <person name="Vargas Jentzsch I.M."/>
            <person name="Merkel A."/>
            <person name="Schmitz J."/>
            <person name="Zemann A."/>
            <person name="Churakov G."/>
            <person name="Kriegs J.O."/>
            <person name="Brosius J."/>
            <person name="Murchison E.P."/>
            <person name="Sachidanandam R."/>
            <person name="Smith C."/>
            <person name="Hannon G.J."/>
            <person name="Tsend-Ayush E."/>
            <person name="McMillan D."/>
            <person name="Attenborough R."/>
            <person name="Rens W."/>
            <person name="Ferguson-Smith M."/>
            <person name="Lefevre C.M."/>
            <person name="Sharp J.A."/>
            <person name="Nicholas K.R."/>
            <person name="Ray D.A."/>
            <person name="Kube M."/>
            <person name="Reinhardt R."/>
            <person name="Pringle T.H."/>
            <person name="Taylor J."/>
            <person name="Jones R.C."/>
            <person name="Nixon B."/>
            <person name="Dacheux J.L."/>
            <person name="Niwa H."/>
            <person name="Sekita Y."/>
            <person name="Huang X."/>
            <person name="Stark A."/>
            <person name="Kheradpour P."/>
            <person name="Kellis M."/>
            <person name="Flicek P."/>
            <person name="Chen Y."/>
            <person name="Webber C."/>
            <person name="Hardison R."/>
            <person name="Nelson J."/>
            <person name="Hallsworth-Pepin K."/>
            <person name="Delehaunty K."/>
            <person name="Markovic C."/>
            <person name="Minx P."/>
            <person name="Feng Y."/>
            <person name="Kremitzki C."/>
            <person name="Mitreva M."/>
            <person name="Glasscock J."/>
            <person name="Wylie T."/>
            <person name="Wohldmann P."/>
            <person name="Thiru P."/>
            <person name="Nhan M.N."/>
            <person name="Pohl C.S."/>
            <person name="Smith S.M."/>
            <person name="Hou S."/>
            <person name="Nefedov M."/>
            <person name="de Jong P.J."/>
            <person name="Renfree M.B."/>
            <person name="Mardis E.R."/>
            <person name="Wilson R.K."/>
        </authorList>
    </citation>
    <scope>NUCLEOTIDE SEQUENCE [LARGE SCALE GENOMIC DNA]</scope>
    <source>
        <strain evidence="15 16">Glennie</strain>
    </source>
</reference>
<evidence type="ECO:0000256" key="10">
    <source>
        <dbReference type="ARBA" id="ARBA00023170"/>
    </source>
</evidence>
<keyword evidence="8 12" id="KW-0297">G-protein coupled receptor</keyword>
<dbReference type="STRING" id="9258.ENSOANP00000010735"/>
<keyword evidence="6 13" id="KW-0552">Olfaction</keyword>
<dbReference type="AlphaFoldDB" id="F6Q2L6"/>
<comment type="function">
    <text evidence="1">Odorant receptor.</text>
</comment>
<feature type="transmembrane region" description="Helical" evidence="13">
    <location>
        <begin position="156"/>
        <end position="176"/>
    </location>
</feature>
<dbReference type="InterPro" id="IPR017452">
    <property type="entry name" value="GPCR_Rhodpsn_7TM"/>
</dbReference>
<dbReference type="Bgee" id="ENSOANG00000037158">
    <property type="expression patterns" value="Expressed in female reproductive system and 1 other cell type or tissue"/>
</dbReference>
<keyword evidence="7 13" id="KW-1133">Transmembrane helix</keyword>
<dbReference type="PROSITE" id="PS00237">
    <property type="entry name" value="G_PROTEIN_RECEP_F1_1"/>
    <property type="match status" value="1"/>
</dbReference>
<keyword evidence="4 13" id="KW-0716">Sensory transduction</keyword>
<keyword evidence="16" id="KW-1185">Reference proteome</keyword>
<evidence type="ECO:0000259" key="14">
    <source>
        <dbReference type="PROSITE" id="PS50262"/>
    </source>
</evidence>
<comment type="similarity">
    <text evidence="12">Belongs to the G-protein coupled receptor 1 family.</text>
</comment>
<dbReference type="FunCoup" id="F6Q2L6">
    <property type="interactions" value="24"/>
</dbReference>
<keyword evidence="3 13" id="KW-1003">Cell membrane</keyword>
<dbReference type="PRINTS" id="PR00237">
    <property type="entry name" value="GPCRRHODOPSN"/>
</dbReference>
<evidence type="ECO:0000256" key="8">
    <source>
        <dbReference type="ARBA" id="ARBA00023040"/>
    </source>
</evidence>
<dbReference type="GO" id="GO:0004930">
    <property type="term" value="F:G protein-coupled receptor activity"/>
    <property type="evidence" value="ECO:0007669"/>
    <property type="project" value="UniProtKB-KW"/>
</dbReference>
<name>F6Q2L6_ORNAN</name>
<protein>
    <recommendedName>
        <fullName evidence="13">Olfactory receptor</fullName>
    </recommendedName>
</protein>
<feature type="transmembrane region" description="Helical" evidence="13">
    <location>
        <begin position="287"/>
        <end position="307"/>
    </location>
</feature>
<keyword evidence="5 12" id="KW-0812">Transmembrane</keyword>
<dbReference type="InParanoid" id="F6Q2L6"/>
<dbReference type="PANTHER" id="PTHR26452">
    <property type="entry name" value="OLFACTORY RECEPTOR"/>
    <property type="match status" value="1"/>
</dbReference>
<feature type="transmembrane region" description="Helical" evidence="13">
    <location>
        <begin position="117"/>
        <end position="135"/>
    </location>
</feature>
<evidence type="ECO:0000256" key="5">
    <source>
        <dbReference type="ARBA" id="ARBA00022692"/>
    </source>
</evidence>
<dbReference type="PRINTS" id="PR00245">
    <property type="entry name" value="OLFACTORYR"/>
</dbReference>
<evidence type="ECO:0000256" key="1">
    <source>
        <dbReference type="ARBA" id="ARBA00002936"/>
    </source>
</evidence>
<keyword evidence="11 12" id="KW-0807">Transducer</keyword>
<evidence type="ECO:0000256" key="3">
    <source>
        <dbReference type="ARBA" id="ARBA00022475"/>
    </source>
</evidence>
<dbReference type="InterPro" id="IPR050516">
    <property type="entry name" value="Olfactory_GPCR"/>
</dbReference>
<dbReference type="Ensembl" id="ENSOANT00000010737.3">
    <property type="protein sequence ID" value="ENSOANP00000010735.3"/>
    <property type="gene ID" value="ENSOANG00000037158.1"/>
</dbReference>
<feature type="transmembrane region" description="Helical" evidence="13">
    <location>
        <begin position="257"/>
        <end position="275"/>
    </location>
</feature>
<feature type="transmembrane region" description="Helical" evidence="13">
    <location>
        <begin position="40"/>
        <end position="65"/>
    </location>
</feature>
<evidence type="ECO:0000313" key="16">
    <source>
        <dbReference type="Proteomes" id="UP000002279"/>
    </source>
</evidence>
<feature type="transmembrane region" description="Helical" evidence="13">
    <location>
        <begin position="215"/>
        <end position="236"/>
    </location>
</feature>
<dbReference type="GO" id="GO:0005549">
    <property type="term" value="F:odorant binding"/>
    <property type="evidence" value="ECO:0000318"/>
    <property type="project" value="GO_Central"/>
</dbReference>
<organism evidence="15 16">
    <name type="scientific">Ornithorhynchus anatinus</name>
    <name type="common">Duckbill platypus</name>
    <dbReference type="NCBI Taxonomy" id="9258"/>
    <lineage>
        <taxon>Eukaryota</taxon>
        <taxon>Metazoa</taxon>
        <taxon>Chordata</taxon>
        <taxon>Craniata</taxon>
        <taxon>Vertebrata</taxon>
        <taxon>Euteleostomi</taxon>
        <taxon>Mammalia</taxon>
        <taxon>Monotremata</taxon>
        <taxon>Ornithorhynchidae</taxon>
        <taxon>Ornithorhynchus</taxon>
    </lineage>
</organism>
<accession>F6Q2L6</accession>
<dbReference type="eggNOG" id="ENOG502SHXQ">
    <property type="taxonomic scope" value="Eukaryota"/>
</dbReference>
<dbReference type="SUPFAM" id="SSF81321">
    <property type="entry name" value="Family A G protein-coupled receptor-like"/>
    <property type="match status" value="1"/>
</dbReference>
<dbReference type="Pfam" id="PF13853">
    <property type="entry name" value="7tm_4"/>
    <property type="match status" value="1"/>
</dbReference>
<dbReference type="HOGENOM" id="CLU_012526_0_1_1"/>
<sequence length="339" mass="37599">REWIRVLQGAFWAWDLPMTNISAVREFLLLGFSEVRELQLVQAALFLLFYLAALTGNLLIVAVTLLDRRLRTPMYFFLRNLSVLDFCLVTVTVPNSIHNSLTDRRSISLVGCTVQVFSVAWFAGSELFVLTAMSYDRYAAICLPLRYEVVMDRGACGKLAAASWLGGGLFAAMYSAGTFSLSFCGSNTVPQFFCDIPPLLKITCSEKHIAIDATLIFEAALGVVCFASIAVSYVRIFGAVLRMPAAEGRGRAFSTCLPHLVVVTVFFSAGIFVYFKPPSDSSLIVDLLVSVFYTVVPPALNPLIYSLRNRDMKAAMGRILKRSLTQPLLWYRMSPSLCR</sequence>
<dbReference type="PROSITE" id="PS50262">
    <property type="entry name" value="G_PROTEIN_RECEP_F1_2"/>
    <property type="match status" value="1"/>
</dbReference>
<feature type="transmembrane region" description="Helical" evidence="13">
    <location>
        <begin position="77"/>
        <end position="97"/>
    </location>
</feature>
<keyword evidence="10 12" id="KW-0675">Receptor</keyword>
<dbReference type="Gene3D" id="1.20.1070.10">
    <property type="entry name" value="Rhodopsin 7-helix transmembrane proteins"/>
    <property type="match status" value="1"/>
</dbReference>
<evidence type="ECO:0000313" key="15">
    <source>
        <dbReference type="Ensembl" id="ENSOANP00000010735.3"/>
    </source>
</evidence>
<dbReference type="CDD" id="cd15227">
    <property type="entry name" value="7tmA_OR14-like"/>
    <property type="match status" value="1"/>
</dbReference>
<reference evidence="15" key="2">
    <citation type="submission" date="2025-08" db="UniProtKB">
        <authorList>
            <consortium name="Ensembl"/>
        </authorList>
    </citation>
    <scope>IDENTIFICATION</scope>
    <source>
        <strain evidence="15">Glennie</strain>
    </source>
</reference>
<proteinExistence type="inferred from homology"/>
<dbReference type="OMA" id="WFAGSEM"/>
<dbReference type="GO" id="GO:0004984">
    <property type="term" value="F:olfactory receptor activity"/>
    <property type="evidence" value="ECO:0000318"/>
    <property type="project" value="GO_Central"/>
</dbReference>
<feature type="domain" description="G-protein coupled receptors family 1 profile" evidence="14">
    <location>
        <begin position="56"/>
        <end position="305"/>
    </location>
</feature>
<evidence type="ECO:0000256" key="9">
    <source>
        <dbReference type="ARBA" id="ARBA00023136"/>
    </source>
</evidence>
<evidence type="ECO:0000256" key="4">
    <source>
        <dbReference type="ARBA" id="ARBA00022606"/>
    </source>
</evidence>
<dbReference type="Proteomes" id="UP000002279">
    <property type="component" value="Chromosome X3"/>
</dbReference>